<dbReference type="Gene3D" id="3.20.20.70">
    <property type="entry name" value="Aldolase class I"/>
    <property type="match status" value="1"/>
</dbReference>
<comment type="similarity">
    <text evidence="3">Belongs to the KHG/KDPG aldolase family.</text>
</comment>
<evidence type="ECO:0000256" key="1">
    <source>
        <dbReference type="ARBA" id="ARBA00000654"/>
    </source>
</evidence>
<dbReference type="PANTHER" id="PTHR30246:SF1">
    <property type="entry name" value="2-DEHYDRO-3-DEOXY-6-PHOSPHOGALACTONATE ALDOLASE-RELATED"/>
    <property type="match status" value="1"/>
</dbReference>
<keyword evidence="10" id="KW-1185">Reference proteome</keyword>
<dbReference type="EMBL" id="BAABLF010000005">
    <property type="protein sequence ID" value="GAA5188085.1"/>
    <property type="molecule type" value="Genomic_DNA"/>
</dbReference>
<gene>
    <name evidence="9" type="ORF">GCM10025772_07190</name>
</gene>
<comment type="caution">
    <text evidence="9">The sequence shown here is derived from an EMBL/GenBank/DDBJ whole genome shotgun (WGS) entry which is preliminary data.</text>
</comment>
<dbReference type="Pfam" id="PF01081">
    <property type="entry name" value="Aldolase"/>
    <property type="match status" value="1"/>
</dbReference>
<name>A0ABP9RWY8_9GAMM</name>
<dbReference type="NCBIfam" id="NF004325">
    <property type="entry name" value="PRK05718.1"/>
    <property type="match status" value="1"/>
</dbReference>
<comment type="pathway">
    <text evidence="2">Carbohydrate acid metabolism; 2-dehydro-3-deoxy-D-gluconate degradation; D-glyceraldehyde 3-phosphate and pyruvate from 2-dehydro-3-deoxy-D-gluconate: step 2/2.</text>
</comment>
<evidence type="ECO:0000256" key="8">
    <source>
        <dbReference type="ARBA" id="ARBA00023277"/>
    </source>
</evidence>
<dbReference type="InterPro" id="IPR031337">
    <property type="entry name" value="KDPG/KHG_AS_1"/>
</dbReference>
<sequence length="214" mass="22657">MTNQWKMQPAEVFARSKVVPVMVIHKLEDAIPLAKALVAGGIQILEVTLRTDCAIEAIRAIRDAVPEALVGAGTVLNADQLDRVIEAGAQFAISPGATPALLLAANERSIPLIPGVGSVSDAMQALELGYDHLKFFPAEANGGVKALQSILGPLPQLTFCPTGGIGLHNYRDYLAIPQVKACGGSWIAPTDAIEQGDWDRITQLSREALEGVSE</sequence>
<dbReference type="EC" id="4.1.2.14" evidence="5"/>
<organism evidence="9 10">
    <name type="scientific">Ferrimonas gelatinilytica</name>
    <dbReference type="NCBI Taxonomy" id="1255257"/>
    <lineage>
        <taxon>Bacteria</taxon>
        <taxon>Pseudomonadati</taxon>
        <taxon>Pseudomonadota</taxon>
        <taxon>Gammaproteobacteria</taxon>
        <taxon>Alteromonadales</taxon>
        <taxon>Ferrimonadaceae</taxon>
        <taxon>Ferrimonas</taxon>
    </lineage>
</organism>
<keyword evidence="6" id="KW-0456">Lyase</keyword>
<dbReference type="CDD" id="cd00452">
    <property type="entry name" value="KDPG_aldolase"/>
    <property type="match status" value="1"/>
</dbReference>
<dbReference type="NCBIfam" id="TIGR01182">
    <property type="entry name" value="eda"/>
    <property type="match status" value="1"/>
</dbReference>
<dbReference type="SUPFAM" id="SSF51569">
    <property type="entry name" value="Aldolase"/>
    <property type="match status" value="1"/>
</dbReference>
<evidence type="ECO:0000256" key="2">
    <source>
        <dbReference type="ARBA" id="ARBA00004736"/>
    </source>
</evidence>
<reference evidence="10" key="1">
    <citation type="journal article" date="2019" name="Int. J. Syst. Evol. Microbiol.">
        <title>The Global Catalogue of Microorganisms (GCM) 10K type strain sequencing project: providing services to taxonomists for standard genome sequencing and annotation.</title>
        <authorList>
            <consortium name="The Broad Institute Genomics Platform"/>
            <consortium name="The Broad Institute Genome Sequencing Center for Infectious Disease"/>
            <person name="Wu L."/>
            <person name="Ma J."/>
        </authorList>
    </citation>
    <scope>NUCLEOTIDE SEQUENCE [LARGE SCALE GENOMIC DNA]</scope>
    <source>
        <strain evidence="10">JCM 18720</strain>
    </source>
</reference>
<evidence type="ECO:0000256" key="5">
    <source>
        <dbReference type="ARBA" id="ARBA00013063"/>
    </source>
</evidence>
<comment type="subunit">
    <text evidence="4">Homotrimer.</text>
</comment>
<evidence type="ECO:0000256" key="7">
    <source>
        <dbReference type="ARBA" id="ARBA00023270"/>
    </source>
</evidence>
<dbReference type="InterPro" id="IPR031338">
    <property type="entry name" value="KDPG/KHG_AS_2"/>
</dbReference>
<evidence type="ECO:0000256" key="4">
    <source>
        <dbReference type="ARBA" id="ARBA00011233"/>
    </source>
</evidence>
<dbReference type="PROSITE" id="PS00159">
    <property type="entry name" value="ALDOLASE_KDPG_KHG_1"/>
    <property type="match status" value="1"/>
</dbReference>
<accession>A0ABP9RWY8</accession>
<dbReference type="PANTHER" id="PTHR30246">
    <property type="entry name" value="2-KETO-3-DEOXY-6-PHOSPHOGLUCONATE ALDOLASE"/>
    <property type="match status" value="1"/>
</dbReference>
<evidence type="ECO:0000313" key="9">
    <source>
        <dbReference type="EMBL" id="GAA5188085.1"/>
    </source>
</evidence>
<protein>
    <recommendedName>
        <fullName evidence="5">2-dehydro-3-deoxy-phosphogluconate aldolase</fullName>
        <ecNumber evidence="5">4.1.2.14</ecNumber>
    </recommendedName>
</protein>
<evidence type="ECO:0000256" key="6">
    <source>
        <dbReference type="ARBA" id="ARBA00023239"/>
    </source>
</evidence>
<dbReference type="PROSITE" id="PS00160">
    <property type="entry name" value="ALDOLASE_KDPG_KHG_2"/>
    <property type="match status" value="1"/>
</dbReference>
<keyword evidence="7" id="KW-0704">Schiff base</keyword>
<keyword evidence="8" id="KW-0119">Carbohydrate metabolism</keyword>
<proteinExistence type="inferred from homology"/>
<comment type="catalytic activity">
    <reaction evidence="1">
        <text>2-dehydro-3-deoxy-6-phospho-D-gluconate = D-glyceraldehyde 3-phosphate + pyruvate</text>
        <dbReference type="Rhea" id="RHEA:17089"/>
        <dbReference type="ChEBI" id="CHEBI:15361"/>
        <dbReference type="ChEBI" id="CHEBI:57569"/>
        <dbReference type="ChEBI" id="CHEBI:59776"/>
        <dbReference type="EC" id="4.1.2.14"/>
    </reaction>
</comment>
<dbReference type="InterPro" id="IPR013785">
    <property type="entry name" value="Aldolase_TIM"/>
</dbReference>
<dbReference type="InterPro" id="IPR000887">
    <property type="entry name" value="Aldlse_KDPG_KHG"/>
</dbReference>
<dbReference type="Proteomes" id="UP001501600">
    <property type="component" value="Unassembled WGS sequence"/>
</dbReference>
<evidence type="ECO:0000313" key="10">
    <source>
        <dbReference type="Proteomes" id="UP001501600"/>
    </source>
</evidence>
<evidence type="ECO:0000256" key="3">
    <source>
        <dbReference type="ARBA" id="ARBA00006906"/>
    </source>
</evidence>